<gene>
    <name evidence="1" type="ORF">HFP15_29965</name>
</gene>
<keyword evidence="2" id="KW-1185">Reference proteome</keyword>
<reference evidence="1 2" key="1">
    <citation type="submission" date="2020-04" db="EMBL/GenBank/DDBJ databases">
        <title>Novel species.</title>
        <authorList>
            <person name="Teo W.F.A."/>
            <person name="Lipun K."/>
            <person name="Srisuk N."/>
            <person name="Duangmal K."/>
        </authorList>
    </citation>
    <scope>NUCLEOTIDE SEQUENCE [LARGE SCALE GENOMIC DNA]</scope>
    <source>
        <strain evidence="1 2">K13G38</strain>
    </source>
</reference>
<sequence>MPFLGNNRPQAALAAEVGMAAFGHAARLRWADPSDGLGALITQAFADLREL</sequence>
<evidence type="ECO:0000313" key="2">
    <source>
        <dbReference type="Proteomes" id="UP000715441"/>
    </source>
</evidence>
<protein>
    <submittedName>
        <fullName evidence="1">Uncharacterized protein</fullName>
    </submittedName>
</protein>
<evidence type="ECO:0000313" key="1">
    <source>
        <dbReference type="EMBL" id="NKQ57105.1"/>
    </source>
</evidence>
<dbReference type="Proteomes" id="UP000715441">
    <property type="component" value="Unassembled WGS sequence"/>
</dbReference>
<dbReference type="RefSeq" id="WP_168520130.1">
    <property type="nucleotide sequence ID" value="NZ_JAAXLS010000031.1"/>
</dbReference>
<comment type="caution">
    <text evidence="1">The sequence shown here is derived from an EMBL/GenBank/DDBJ whole genome shotgun (WGS) entry which is preliminary data.</text>
</comment>
<organism evidence="1 2">
    <name type="scientific">Amycolatopsis acididurans</name>
    <dbReference type="NCBI Taxonomy" id="2724524"/>
    <lineage>
        <taxon>Bacteria</taxon>
        <taxon>Bacillati</taxon>
        <taxon>Actinomycetota</taxon>
        <taxon>Actinomycetes</taxon>
        <taxon>Pseudonocardiales</taxon>
        <taxon>Pseudonocardiaceae</taxon>
        <taxon>Amycolatopsis</taxon>
    </lineage>
</organism>
<accession>A0ABX1JBD2</accession>
<dbReference type="EMBL" id="JAAXLS010000031">
    <property type="protein sequence ID" value="NKQ57105.1"/>
    <property type="molecule type" value="Genomic_DNA"/>
</dbReference>
<proteinExistence type="predicted"/>
<name>A0ABX1JBD2_9PSEU</name>